<dbReference type="OMA" id="YIDYYGK"/>
<dbReference type="Proteomes" id="UP000011087">
    <property type="component" value="Unassembled WGS sequence"/>
</dbReference>
<dbReference type="EMBL" id="JH992984">
    <property type="protein sequence ID" value="EKX48936.1"/>
    <property type="molecule type" value="Genomic_DNA"/>
</dbReference>
<sequence length="304" mass="36106">RRMLTGRTDTRVRDYVKVPRVIRTLDKYSFTFGVLGITLTEYVMLCRPESFRWYYAMIMSPLLVMRWVMYRQVKWQYFLIDFCYWVNGLCFLVIAGPWSRSPILWQTLFISANGPLLIAILAWRNSFVFHSVDKVTSVYIHLFPSLFTWCERWHGDEAAKQPMTLDGWLMSPLKFYMLWQIFYLVQTEVIDRKKLDDDPTIKTSLRWLAQDKRSAPNKIALKLCRSMRIMDDKESFDHHNFKTKVVFVAMQLLYTILCFLPTGLVYQSFFLHSALIIFIFAASVWNGANYYIDVFSKSFESKYA</sequence>
<comment type="similarity">
    <text evidence="2">Belongs to the GPC1 family.</text>
</comment>
<feature type="transmembrane region" description="Helical" evidence="13">
    <location>
        <begin position="103"/>
        <end position="123"/>
    </location>
</feature>
<dbReference type="PaxDb" id="55529-EKX48936"/>
<keyword evidence="9 13" id="KW-0472">Membrane</keyword>
<keyword evidence="6 13" id="KW-0812">Transmembrane</keyword>
<dbReference type="GO" id="GO:0006656">
    <property type="term" value="P:phosphatidylcholine biosynthetic process"/>
    <property type="evidence" value="ECO:0007669"/>
    <property type="project" value="TreeGrafter"/>
</dbReference>
<evidence type="ECO:0000256" key="13">
    <source>
        <dbReference type="SAM" id="Phobius"/>
    </source>
</evidence>
<evidence type="ECO:0000313" key="16">
    <source>
        <dbReference type="Proteomes" id="UP000011087"/>
    </source>
</evidence>
<evidence type="ECO:0000256" key="4">
    <source>
        <dbReference type="ARBA" id="ARBA00022516"/>
    </source>
</evidence>
<dbReference type="PANTHER" id="PTHR31201:SF1">
    <property type="entry name" value="GLYCEROPHOSPHOCHOLINE ACYLTRANSFERASE 1"/>
    <property type="match status" value="1"/>
</dbReference>
<proteinExistence type="inferred from homology"/>
<feature type="transmembrane region" description="Helical" evidence="13">
    <location>
        <begin position="245"/>
        <end position="264"/>
    </location>
</feature>
<dbReference type="GO" id="GO:0016746">
    <property type="term" value="F:acyltransferase activity"/>
    <property type="evidence" value="ECO:0007669"/>
    <property type="project" value="UniProtKB-KW"/>
</dbReference>
<evidence type="ECO:0000256" key="9">
    <source>
        <dbReference type="ARBA" id="ARBA00023136"/>
    </source>
</evidence>
<feature type="non-terminal residue" evidence="14">
    <location>
        <position position="304"/>
    </location>
</feature>
<keyword evidence="11" id="KW-1208">Phospholipid metabolism</keyword>
<dbReference type="InterPro" id="IPR021261">
    <property type="entry name" value="GPCAT"/>
</dbReference>
<dbReference type="HOGENOM" id="CLU_018994_1_1_1"/>
<feature type="transmembrane region" description="Helical" evidence="13">
    <location>
        <begin position="28"/>
        <end position="45"/>
    </location>
</feature>
<accession>L1JKC0</accession>
<feature type="transmembrane region" description="Helical" evidence="13">
    <location>
        <begin position="77"/>
        <end position="97"/>
    </location>
</feature>
<dbReference type="KEGG" id="gtt:GUITHDRAFT_46972"/>
<evidence type="ECO:0000256" key="7">
    <source>
        <dbReference type="ARBA" id="ARBA00022989"/>
    </source>
</evidence>
<dbReference type="Pfam" id="PF10998">
    <property type="entry name" value="DUF2838"/>
    <property type="match status" value="1"/>
</dbReference>
<organism evidence="14">
    <name type="scientific">Guillardia theta (strain CCMP2712)</name>
    <name type="common">Cryptophyte</name>
    <dbReference type="NCBI Taxonomy" id="905079"/>
    <lineage>
        <taxon>Eukaryota</taxon>
        <taxon>Cryptophyceae</taxon>
        <taxon>Pyrenomonadales</taxon>
        <taxon>Geminigeraceae</taxon>
        <taxon>Guillardia</taxon>
    </lineage>
</organism>
<reference evidence="16" key="2">
    <citation type="submission" date="2012-11" db="EMBL/GenBank/DDBJ databases">
        <authorList>
            <person name="Kuo A."/>
            <person name="Curtis B.A."/>
            <person name="Tanifuji G."/>
            <person name="Burki F."/>
            <person name="Gruber A."/>
            <person name="Irimia M."/>
            <person name="Maruyama S."/>
            <person name="Arias M.C."/>
            <person name="Ball S.G."/>
            <person name="Gile G.H."/>
            <person name="Hirakawa Y."/>
            <person name="Hopkins J.F."/>
            <person name="Rensing S.A."/>
            <person name="Schmutz J."/>
            <person name="Symeonidi A."/>
            <person name="Elias M."/>
            <person name="Eveleigh R.J."/>
            <person name="Herman E.K."/>
            <person name="Klute M.J."/>
            <person name="Nakayama T."/>
            <person name="Obornik M."/>
            <person name="Reyes-Prieto A."/>
            <person name="Armbrust E.V."/>
            <person name="Aves S.J."/>
            <person name="Beiko R.G."/>
            <person name="Coutinho P."/>
            <person name="Dacks J.B."/>
            <person name="Durnford D.G."/>
            <person name="Fast N.M."/>
            <person name="Green B.R."/>
            <person name="Grisdale C."/>
            <person name="Hempe F."/>
            <person name="Henrissat B."/>
            <person name="Hoppner M.P."/>
            <person name="Ishida K.-I."/>
            <person name="Kim E."/>
            <person name="Koreny L."/>
            <person name="Kroth P.G."/>
            <person name="Liu Y."/>
            <person name="Malik S.-B."/>
            <person name="Maier U.G."/>
            <person name="McRose D."/>
            <person name="Mock T."/>
            <person name="Neilson J.A."/>
            <person name="Onodera N.T."/>
            <person name="Poole A.M."/>
            <person name="Pritham E.J."/>
            <person name="Richards T.A."/>
            <person name="Rocap G."/>
            <person name="Roy S.W."/>
            <person name="Sarai C."/>
            <person name="Schaack S."/>
            <person name="Shirato S."/>
            <person name="Slamovits C.H."/>
            <person name="Spencer D.F."/>
            <person name="Suzuki S."/>
            <person name="Worden A.Z."/>
            <person name="Zauner S."/>
            <person name="Barry K."/>
            <person name="Bell C."/>
            <person name="Bharti A.K."/>
            <person name="Crow J.A."/>
            <person name="Grimwood J."/>
            <person name="Kramer R."/>
            <person name="Lindquist E."/>
            <person name="Lucas S."/>
            <person name="Salamov A."/>
            <person name="McFadden G.I."/>
            <person name="Lane C.E."/>
            <person name="Keeling P.J."/>
            <person name="Gray M.W."/>
            <person name="Grigoriev I.V."/>
            <person name="Archibald J.M."/>
        </authorList>
    </citation>
    <scope>NUCLEOTIDE SEQUENCE</scope>
    <source>
        <strain evidence="16">CCMP2712</strain>
    </source>
</reference>
<keyword evidence="4" id="KW-0444">Lipid biosynthesis</keyword>
<gene>
    <name evidence="14" type="ORF">GUITHDRAFT_46972</name>
</gene>
<dbReference type="AlphaFoldDB" id="L1JKC0"/>
<evidence type="ECO:0000256" key="12">
    <source>
        <dbReference type="ARBA" id="ARBA00023315"/>
    </source>
</evidence>
<feature type="transmembrane region" description="Helical" evidence="13">
    <location>
        <begin position="51"/>
        <end position="70"/>
    </location>
</feature>
<dbReference type="OrthoDB" id="406287at2759"/>
<dbReference type="EnsemblProtists" id="EKX48936">
    <property type="protein sequence ID" value="EKX48936"/>
    <property type="gene ID" value="GUITHDRAFT_46972"/>
</dbReference>
<evidence type="ECO:0000256" key="10">
    <source>
        <dbReference type="ARBA" id="ARBA00023209"/>
    </source>
</evidence>
<evidence type="ECO:0000256" key="8">
    <source>
        <dbReference type="ARBA" id="ARBA00023098"/>
    </source>
</evidence>
<keyword evidence="5" id="KW-0808">Transferase</keyword>
<evidence type="ECO:0000256" key="5">
    <source>
        <dbReference type="ARBA" id="ARBA00022679"/>
    </source>
</evidence>
<keyword evidence="8" id="KW-0443">Lipid metabolism</keyword>
<evidence type="ECO:0000256" key="11">
    <source>
        <dbReference type="ARBA" id="ARBA00023264"/>
    </source>
</evidence>
<dbReference type="GO" id="GO:0016020">
    <property type="term" value="C:membrane"/>
    <property type="evidence" value="ECO:0007669"/>
    <property type="project" value="UniProtKB-SubCell"/>
</dbReference>
<protein>
    <recommendedName>
        <fullName evidence="3">Glycerophosphocholine acyltransferase 1</fullName>
    </recommendedName>
</protein>
<feature type="transmembrane region" description="Helical" evidence="13">
    <location>
        <begin position="270"/>
        <end position="292"/>
    </location>
</feature>
<keyword evidence="7 13" id="KW-1133">Transmembrane helix</keyword>
<feature type="non-terminal residue" evidence="14">
    <location>
        <position position="1"/>
    </location>
</feature>
<dbReference type="GeneID" id="17305529"/>
<dbReference type="eggNOG" id="KOG2895">
    <property type="taxonomic scope" value="Eukaryota"/>
</dbReference>
<evidence type="ECO:0000256" key="6">
    <source>
        <dbReference type="ARBA" id="ARBA00022692"/>
    </source>
</evidence>
<evidence type="ECO:0000256" key="3">
    <source>
        <dbReference type="ARBA" id="ARBA00019082"/>
    </source>
</evidence>
<evidence type="ECO:0000256" key="2">
    <source>
        <dbReference type="ARBA" id="ARBA00006675"/>
    </source>
</evidence>
<comment type="subcellular location">
    <subcellularLocation>
        <location evidence="1">Membrane</location>
        <topology evidence="1">Multi-pass membrane protein</topology>
    </subcellularLocation>
</comment>
<reference evidence="15" key="3">
    <citation type="submission" date="2016-03" db="UniProtKB">
        <authorList>
            <consortium name="EnsemblProtists"/>
        </authorList>
    </citation>
    <scope>IDENTIFICATION</scope>
</reference>
<keyword evidence="16" id="KW-1185">Reference proteome</keyword>
<keyword evidence="10" id="KW-0594">Phospholipid biosynthesis</keyword>
<name>L1JKC0_GUITC</name>
<dbReference type="RefSeq" id="XP_005835916.1">
    <property type="nucleotide sequence ID" value="XM_005835859.1"/>
</dbReference>
<evidence type="ECO:0000256" key="1">
    <source>
        <dbReference type="ARBA" id="ARBA00004141"/>
    </source>
</evidence>
<dbReference type="STRING" id="905079.L1JKC0"/>
<evidence type="ECO:0000313" key="15">
    <source>
        <dbReference type="EnsemblProtists" id="EKX48936"/>
    </source>
</evidence>
<evidence type="ECO:0000313" key="14">
    <source>
        <dbReference type="EMBL" id="EKX48936.1"/>
    </source>
</evidence>
<dbReference type="PANTHER" id="PTHR31201">
    <property type="entry name" value="OS01G0585100 PROTEIN"/>
    <property type="match status" value="1"/>
</dbReference>
<reference evidence="14 16" key="1">
    <citation type="journal article" date="2012" name="Nature">
        <title>Algal genomes reveal evolutionary mosaicism and the fate of nucleomorphs.</title>
        <authorList>
            <consortium name="DOE Joint Genome Institute"/>
            <person name="Curtis B.A."/>
            <person name="Tanifuji G."/>
            <person name="Burki F."/>
            <person name="Gruber A."/>
            <person name="Irimia M."/>
            <person name="Maruyama S."/>
            <person name="Arias M.C."/>
            <person name="Ball S.G."/>
            <person name="Gile G.H."/>
            <person name="Hirakawa Y."/>
            <person name="Hopkins J.F."/>
            <person name="Kuo A."/>
            <person name="Rensing S.A."/>
            <person name="Schmutz J."/>
            <person name="Symeonidi A."/>
            <person name="Elias M."/>
            <person name="Eveleigh R.J."/>
            <person name="Herman E.K."/>
            <person name="Klute M.J."/>
            <person name="Nakayama T."/>
            <person name="Obornik M."/>
            <person name="Reyes-Prieto A."/>
            <person name="Armbrust E.V."/>
            <person name="Aves S.J."/>
            <person name="Beiko R.G."/>
            <person name="Coutinho P."/>
            <person name="Dacks J.B."/>
            <person name="Durnford D.G."/>
            <person name="Fast N.M."/>
            <person name="Green B.R."/>
            <person name="Grisdale C.J."/>
            <person name="Hempel F."/>
            <person name="Henrissat B."/>
            <person name="Hoppner M.P."/>
            <person name="Ishida K."/>
            <person name="Kim E."/>
            <person name="Koreny L."/>
            <person name="Kroth P.G."/>
            <person name="Liu Y."/>
            <person name="Malik S.B."/>
            <person name="Maier U.G."/>
            <person name="McRose D."/>
            <person name="Mock T."/>
            <person name="Neilson J.A."/>
            <person name="Onodera N.T."/>
            <person name="Poole A.M."/>
            <person name="Pritham E.J."/>
            <person name="Richards T.A."/>
            <person name="Rocap G."/>
            <person name="Roy S.W."/>
            <person name="Sarai C."/>
            <person name="Schaack S."/>
            <person name="Shirato S."/>
            <person name="Slamovits C.H."/>
            <person name="Spencer D.F."/>
            <person name="Suzuki S."/>
            <person name="Worden A.Z."/>
            <person name="Zauner S."/>
            <person name="Barry K."/>
            <person name="Bell C."/>
            <person name="Bharti A.K."/>
            <person name="Crow J.A."/>
            <person name="Grimwood J."/>
            <person name="Kramer R."/>
            <person name="Lindquist E."/>
            <person name="Lucas S."/>
            <person name="Salamov A."/>
            <person name="McFadden G.I."/>
            <person name="Lane C.E."/>
            <person name="Keeling P.J."/>
            <person name="Gray M.W."/>
            <person name="Grigoriev I.V."/>
            <person name="Archibald J.M."/>
        </authorList>
    </citation>
    <scope>NUCLEOTIDE SEQUENCE</scope>
    <source>
        <strain evidence="14 16">CCMP2712</strain>
    </source>
</reference>
<keyword evidence="12" id="KW-0012">Acyltransferase</keyword>